<feature type="compositionally biased region" description="Basic and acidic residues" evidence="1">
    <location>
        <begin position="1"/>
        <end position="18"/>
    </location>
</feature>
<evidence type="ECO:0000256" key="1">
    <source>
        <dbReference type="SAM" id="MobiDB-lite"/>
    </source>
</evidence>
<accession>K0SM69</accession>
<dbReference type="AlphaFoldDB" id="K0SM69"/>
<feature type="compositionally biased region" description="Basic and acidic residues" evidence="1">
    <location>
        <begin position="82"/>
        <end position="92"/>
    </location>
</feature>
<keyword evidence="3" id="KW-1185">Reference proteome</keyword>
<feature type="region of interest" description="Disordered" evidence="1">
    <location>
        <begin position="1"/>
        <end position="141"/>
    </location>
</feature>
<feature type="compositionally biased region" description="Basic and acidic residues" evidence="1">
    <location>
        <begin position="99"/>
        <end position="119"/>
    </location>
</feature>
<evidence type="ECO:0000313" key="3">
    <source>
        <dbReference type="Proteomes" id="UP000266841"/>
    </source>
</evidence>
<feature type="non-terminal residue" evidence="2">
    <location>
        <position position="156"/>
    </location>
</feature>
<reference evidence="2 3" key="1">
    <citation type="journal article" date="2012" name="Genome Biol.">
        <title>Genome and low-iron response of an oceanic diatom adapted to chronic iron limitation.</title>
        <authorList>
            <person name="Lommer M."/>
            <person name="Specht M."/>
            <person name="Roy A.S."/>
            <person name="Kraemer L."/>
            <person name="Andreson R."/>
            <person name="Gutowska M.A."/>
            <person name="Wolf J."/>
            <person name="Bergner S.V."/>
            <person name="Schilhabel M.B."/>
            <person name="Klostermeier U.C."/>
            <person name="Beiko R.G."/>
            <person name="Rosenstiel P."/>
            <person name="Hippler M."/>
            <person name="Laroche J."/>
        </authorList>
    </citation>
    <scope>NUCLEOTIDE SEQUENCE [LARGE SCALE GENOMIC DNA]</scope>
    <source>
        <strain evidence="2 3">CCMP1005</strain>
    </source>
</reference>
<dbReference type="Proteomes" id="UP000266841">
    <property type="component" value="Unassembled WGS sequence"/>
</dbReference>
<proteinExistence type="predicted"/>
<feature type="compositionally biased region" description="Basic residues" evidence="1">
    <location>
        <begin position="37"/>
        <end position="51"/>
    </location>
</feature>
<comment type="caution">
    <text evidence="2">The sequence shown here is derived from an EMBL/GenBank/DDBJ whole genome shotgun (WGS) entry which is preliminary data.</text>
</comment>
<sequence>MKTNKHHTDQRNHEEDKTLASGEEGSVKTLKPTKPNAAHRRKRRRKRRRPAKLSPAETKYRRRLRDRASGGRQISRCSASSEKTKLSPAEKKDRKRLRERACQAKKREDPDVLVERECSETSQVSGFAHDTRSASRSEAEASMFERVVARAGAITN</sequence>
<evidence type="ECO:0000313" key="2">
    <source>
        <dbReference type="EMBL" id="EJK62026.1"/>
    </source>
</evidence>
<organism evidence="2 3">
    <name type="scientific">Thalassiosira oceanica</name>
    <name type="common">Marine diatom</name>
    <dbReference type="NCBI Taxonomy" id="159749"/>
    <lineage>
        <taxon>Eukaryota</taxon>
        <taxon>Sar</taxon>
        <taxon>Stramenopiles</taxon>
        <taxon>Ochrophyta</taxon>
        <taxon>Bacillariophyta</taxon>
        <taxon>Coscinodiscophyceae</taxon>
        <taxon>Thalassiosirophycidae</taxon>
        <taxon>Thalassiosirales</taxon>
        <taxon>Thalassiosiraceae</taxon>
        <taxon>Thalassiosira</taxon>
    </lineage>
</organism>
<dbReference type="EMBL" id="AGNL01019179">
    <property type="protein sequence ID" value="EJK62026.1"/>
    <property type="molecule type" value="Genomic_DNA"/>
</dbReference>
<feature type="compositionally biased region" description="Basic and acidic residues" evidence="1">
    <location>
        <begin position="129"/>
        <end position="139"/>
    </location>
</feature>
<protein>
    <submittedName>
        <fullName evidence="2">Uncharacterized protein</fullName>
    </submittedName>
</protein>
<gene>
    <name evidence="2" type="ORF">THAOC_17380</name>
</gene>
<name>K0SM69_THAOC</name>